<evidence type="ECO:0000313" key="10">
    <source>
        <dbReference type="EMBL" id="KRL08404.1"/>
    </source>
</evidence>
<keyword evidence="8 9" id="KW-0456">Lyase</keyword>
<dbReference type="PATRIC" id="fig|1423792.3.peg.1697"/>
<comment type="caution">
    <text evidence="10">The sequence shown here is derived from an EMBL/GenBank/DDBJ whole genome shotgun (WGS) entry which is preliminary data.</text>
</comment>
<gene>
    <name evidence="10" type="ORF">FD09_GL001673</name>
</gene>
<dbReference type="PIRSF" id="PIRSF001332">
    <property type="entry name" value="Acetolac_decarb"/>
    <property type="match status" value="1"/>
</dbReference>
<dbReference type="RefSeq" id="WP_057822487.1">
    <property type="nucleotide sequence ID" value="NZ_AZEC01000025.1"/>
</dbReference>
<evidence type="ECO:0000256" key="7">
    <source>
        <dbReference type="ARBA" id="ARBA00023061"/>
    </source>
</evidence>
<comment type="catalytic activity">
    <reaction evidence="1 9">
        <text>(2S)-2-acetolactate + H(+) = (R)-acetoin + CO2</text>
        <dbReference type="Rhea" id="RHEA:21580"/>
        <dbReference type="ChEBI" id="CHEBI:15378"/>
        <dbReference type="ChEBI" id="CHEBI:15686"/>
        <dbReference type="ChEBI" id="CHEBI:16526"/>
        <dbReference type="ChEBI" id="CHEBI:58476"/>
        <dbReference type="EC" id="4.1.1.5"/>
    </reaction>
</comment>
<dbReference type="PANTHER" id="PTHR35524:SF1">
    <property type="entry name" value="ALPHA-ACETOLACTATE DECARBOXYLASE"/>
    <property type="match status" value="1"/>
</dbReference>
<dbReference type="GO" id="GO:0047605">
    <property type="term" value="F:acetolactate decarboxylase activity"/>
    <property type="evidence" value="ECO:0007669"/>
    <property type="project" value="UniProtKB-UniRule"/>
</dbReference>
<dbReference type="STRING" id="1423792.FD09_GL001673"/>
<dbReference type="Proteomes" id="UP000051330">
    <property type="component" value="Unassembled WGS sequence"/>
</dbReference>
<evidence type="ECO:0000256" key="2">
    <source>
        <dbReference type="ARBA" id="ARBA00005170"/>
    </source>
</evidence>
<evidence type="ECO:0000256" key="3">
    <source>
        <dbReference type="ARBA" id="ARBA00007106"/>
    </source>
</evidence>
<protein>
    <recommendedName>
        <fullName evidence="5 9">Alpha-acetolactate decarboxylase</fullName>
        <ecNumber evidence="4 9">4.1.1.5</ecNumber>
    </recommendedName>
</protein>
<dbReference type="PANTHER" id="PTHR35524">
    <property type="entry name" value="ALPHA-ACETOLACTATE DECARBOXYLASE"/>
    <property type="match status" value="1"/>
</dbReference>
<dbReference type="GO" id="GO:0045151">
    <property type="term" value="P:acetoin biosynthetic process"/>
    <property type="evidence" value="ECO:0007669"/>
    <property type="project" value="UniProtKB-UniRule"/>
</dbReference>
<reference evidence="10 11" key="1">
    <citation type="journal article" date="2015" name="Genome Announc.">
        <title>Expanding the biotechnology potential of lactobacilli through comparative genomics of 213 strains and associated genera.</title>
        <authorList>
            <person name="Sun Z."/>
            <person name="Harris H.M."/>
            <person name="McCann A."/>
            <person name="Guo C."/>
            <person name="Argimon S."/>
            <person name="Zhang W."/>
            <person name="Yang X."/>
            <person name="Jeffery I.B."/>
            <person name="Cooney J.C."/>
            <person name="Kagawa T.F."/>
            <person name="Liu W."/>
            <person name="Song Y."/>
            <person name="Salvetti E."/>
            <person name="Wrobel A."/>
            <person name="Rasinkangas P."/>
            <person name="Parkhill J."/>
            <person name="Rea M.C."/>
            <person name="O'Sullivan O."/>
            <person name="Ritari J."/>
            <person name="Douillard F.P."/>
            <person name="Paul Ross R."/>
            <person name="Yang R."/>
            <person name="Briner A.E."/>
            <person name="Felis G.E."/>
            <person name="de Vos W.M."/>
            <person name="Barrangou R."/>
            <person name="Klaenhammer T.R."/>
            <person name="Caufield P.W."/>
            <person name="Cui Y."/>
            <person name="Zhang H."/>
            <person name="O'Toole P.W."/>
        </authorList>
    </citation>
    <scope>NUCLEOTIDE SEQUENCE [LARGE SCALE GENOMIC DNA]</scope>
    <source>
        <strain evidence="10 11">DSM 12744</strain>
    </source>
</reference>
<comment type="similarity">
    <text evidence="3 9">Belongs to the alpha-acetolactate decarboxylase family.</text>
</comment>
<dbReference type="InterPro" id="IPR005128">
    <property type="entry name" value="Acetolactate_a_deCO2ase"/>
</dbReference>
<evidence type="ECO:0000256" key="5">
    <source>
        <dbReference type="ARBA" id="ARBA00020164"/>
    </source>
</evidence>
<evidence type="ECO:0000256" key="1">
    <source>
        <dbReference type="ARBA" id="ARBA00001784"/>
    </source>
</evidence>
<keyword evidence="11" id="KW-1185">Reference proteome</keyword>
<organism evidence="10 11">
    <name type="scientific">Schleiferilactobacillus perolens DSM 12744</name>
    <dbReference type="NCBI Taxonomy" id="1423792"/>
    <lineage>
        <taxon>Bacteria</taxon>
        <taxon>Bacillati</taxon>
        <taxon>Bacillota</taxon>
        <taxon>Bacilli</taxon>
        <taxon>Lactobacillales</taxon>
        <taxon>Lactobacillaceae</taxon>
        <taxon>Schleiferilactobacillus</taxon>
    </lineage>
</organism>
<evidence type="ECO:0000256" key="8">
    <source>
        <dbReference type="ARBA" id="ARBA00023239"/>
    </source>
</evidence>
<accession>A0A0R1MRW6</accession>
<dbReference type="EC" id="4.1.1.5" evidence="4 9"/>
<sequence length="237" mass="26168">MAKEDVLYQHGTLALLVPGLYYGTQSIADLLTHGDTGIGTADGLDGEMVILAGHAYQISGKGTVREMASDELTPFANVHFDQPTNDYDRQNISSADLEKEIFADHQFANQFFAIKIHGTFSHVQTRAIDKQKPPYPPLAEAAKSQHVFEKDDVTGTLIGYYSPDLYQGTTSAGFHVHFLDDDHTFGGHILAYALTEGKVSLQTFSDFNLHLPVYDSHFVQADLNDPELDKQIKAAEH</sequence>
<dbReference type="CDD" id="cd17299">
    <property type="entry name" value="acetolactate_decarboxylase"/>
    <property type="match status" value="1"/>
</dbReference>
<comment type="pathway">
    <text evidence="2 9">Polyol metabolism; (R,R)-butane-2,3-diol biosynthesis; (R,R)-butane-2,3-diol from pyruvate: step 2/3.</text>
</comment>
<dbReference type="SUPFAM" id="SSF117856">
    <property type="entry name" value="AF0104/ALDC/Ptd012-like"/>
    <property type="match status" value="1"/>
</dbReference>
<dbReference type="OrthoDB" id="8612680at2"/>
<proteinExistence type="inferred from homology"/>
<evidence type="ECO:0000256" key="4">
    <source>
        <dbReference type="ARBA" id="ARBA00013204"/>
    </source>
</evidence>
<keyword evidence="7 9" id="KW-0005">Acetoin biosynthesis</keyword>
<name>A0A0R1MRW6_9LACO</name>
<evidence type="ECO:0000256" key="6">
    <source>
        <dbReference type="ARBA" id="ARBA00022793"/>
    </source>
</evidence>
<keyword evidence="6 9" id="KW-0210">Decarboxylase</keyword>
<dbReference type="Gene3D" id="3.30.1330.80">
    <property type="entry name" value="Hypothetical protein, similar to alpha- acetolactate decarboxylase, domain 2"/>
    <property type="match status" value="2"/>
</dbReference>
<dbReference type="EMBL" id="AZEC01000025">
    <property type="protein sequence ID" value="KRL08404.1"/>
    <property type="molecule type" value="Genomic_DNA"/>
</dbReference>
<evidence type="ECO:0000256" key="9">
    <source>
        <dbReference type="PIRNR" id="PIRNR001332"/>
    </source>
</evidence>
<dbReference type="Pfam" id="PF03306">
    <property type="entry name" value="AAL_decarboxy"/>
    <property type="match status" value="1"/>
</dbReference>
<dbReference type="UniPathway" id="UPA00626">
    <property type="reaction ID" value="UER00678"/>
</dbReference>
<evidence type="ECO:0000313" key="11">
    <source>
        <dbReference type="Proteomes" id="UP000051330"/>
    </source>
</evidence>
<dbReference type="AlphaFoldDB" id="A0A0R1MRW6"/>
<dbReference type="NCBIfam" id="TIGR01252">
    <property type="entry name" value="acetolac_decarb"/>
    <property type="match status" value="1"/>
</dbReference>